<dbReference type="EMBL" id="CM037153">
    <property type="protein sequence ID" value="KAH7857913.1"/>
    <property type="molecule type" value="Genomic_DNA"/>
</dbReference>
<proteinExistence type="predicted"/>
<protein>
    <submittedName>
        <fullName evidence="1">Uncharacterized protein</fullName>
    </submittedName>
</protein>
<keyword evidence="2" id="KW-1185">Reference proteome</keyword>
<name>A0ACB7YWQ0_9ERIC</name>
<accession>A0ACB7YWQ0</accession>
<organism evidence="1 2">
    <name type="scientific">Vaccinium darrowii</name>
    <dbReference type="NCBI Taxonomy" id="229202"/>
    <lineage>
        <taxon>Eukaryota</taxon>
        <taxon>Viridiplantae</taxon>
        <taxon>Streptophyta</taxon>
        <taxon>Embryophyta</taxon>
        <taxon>Tracheophyta</taxon>
        <taxon>Spermatophyta</taxon>
        <taxon>Magnoliopsida</taxon>
        <taxon>eudicotyledons</taxon>
        <taxon>Gunneridae</taxon>
        <taxon>Pentapetalae</taxon>
        <taxon>asterids</taxon>
        <taxon>Ericales</taxon>
        <taxon>Ericaceae</taxon>
        <taxon>Vaccinioideae</taxon>
        <taxon>Vaccinieae</taxon>
        <taxon>Vaccinium</taxon>
    </lineage>
</organism>
<comment type="caution">
    <text evidence="1">The sequence shown here is derived from an EMBL/GenBank/DDBJ whole genome shotgun (WGS) entry which is preliminary data.</text>
</comment>
<evidence type="ECO:0000313" key="1">
    <source>
        <dbReference type="EMBL" id="KAH7857913.1"/>
    </source>
</evidence>
<sequence>MEAAWSEWLANEGDSVNITIPSHTMEKVLEWVRMLQPSCNKSWYDPVLVSICPFHHGKPELQSVEKLKFQFAK</sequence>
<evidence type="ECO:0000313" key="2">
    <source>
        <dbReference type="Proteomes" id="UP000828048"/>
    </source>
</evidence>
<gene>
    <name evidence="1" type="ORF">Vadar_017834</name>
</gene>
<dbReference type="Proteomes" id="UP000828048">
    <property type="component" value="Chromosome 3"/>
</dbReference>
<reference evidence="1 2" key="1">
    <citation type="journal article" date="2021" name="Hortic Res">
        <title>High-quality reference genome and annotation aids understanding of berry development for evergreen blueberry (Vaccinium darrowii).</title>
        <authorList>
            <person name="Yu J."/>
            <person name="Hulse-Kemp A.M."/>
            <person name="Babiker E."/>
            <person name="Staton M."/>
        </authorList>
    </citation>
    <scope>NUCLEOTIDE SEQUENCE [LARGE SCALE GENOMIC DNA]</scope>
    <source>
        <strain evidence="2">cv. NJ 8807/NJ 8810</strain>
        <tissue evidence="1">Young leaf</tissue>
    </source>
</reference>